<sequence length="42" mass="4451">MAGTESPLRFAKNAITTATNGAIGSIQREILSKFIHPSAHRG</sequence>
<evidence type="ECO:0000313" key="2">
    <source>
        <dbReference type="Proteomes" id="UP000007993"/>
    </source>
</evidence>
<protein>
    <submittedName>
        <fullName evidence="1">Uncharacterized protein</fullName>
    </submittedName>
</protein>
<comment type="caution">
    <text evidence="1">The sequence shown here is derived from an EMBL/GenBank/DDBJ whole genome shotgun (WGS) entry which is preliminary data.</text>
</comment>
<organism evidence="1 2">
    <name type="scientific">Rhodopirellula baltica SH28</name>
    <dbReference type="NCBI Taxonomy" id="993517"/>
    <lineage>
        <taxon>Bacteria</taxon>
        <taxon>Pseudomonadati</taxon>
        <taxon>Planctomycetota</taxon>
        <taxon>Planctomycetia</taxon>
        <taxon>Pirellulales</taxon>
        <taxon>Pirellulaceae</taxon>
        <taxon>Rhodopirellula</taxon>
    </lineage>
</organism>
<proteinExistence type="predicted"/>
<name>K5DN31_RHOBT</name>
<dbReference type="AlphaFoldDB" id="K5DN31"/>
<dbReference type="EMBL" id="AMCW01000018">
    <property type="protein sequence ID" value="EKK03883.1"/>
    <property type="molecule type" value="Genomic_DNA"/>
</dbReference>
<reference evidence="1 2" key="1">
    <citation type="journal article" date="2013" name="Mar. Genomics">
        <title>Expression of sulfatases in Rhodopirellula baltica and the diversity of sulfatases in the genus Rhodopirellula.</title>
        <authorList>
            <person name="Wegner C.E."/>
            <person name="Richter-Heitmann T."/>
            <person name="Klindworth A."/>
            <person name="Klockow C."/>
            <person name="Richter M."/>
            <person name="Achstetter T."/>
            <person name="Glockner F.O."/>
            <person name="Harder J."/>
        </authorList>
    </citation>
    <scope>NUCLEOTIDE SEQUENCE [LARGE SCALE GENOMIC DNA]</scope>
    <source>
        <strain evidence="1 2">SH28</strain>
    </source>
</reference>
<evidence type="ECO:0000313" key="1">
    <source>
        <dbReference type="EMBL" id="EKK03883.1"/>
    </source>
</evidence>
<dbReference type="Proteomes" id="UP000007993">
    <property type="component" value="Unassembled WGS sequence"/>
</dbReference>
<accession>K5DN31</accession>
<gene>
    <name evidence="1" type="ORF">RBSH_00624</name>
</gene>